<dbReference type="Gene3D" id="3.40.50.150">
    <property type="entry name" value="Vaccinia Virus protein VP39"/>
    <property type="match status" value="1"/>
</dbReference>
<dbReference type="InterPro" id="IPR029063">
    <property type="entry name" value="SAM-dependent_MTases_sf"/>
</dbReference>
<dbReference type="InterPro" id="IPR053188">
    <property type="entry name" value="FkbM_Methyltransferase"/>
</dbReference>
<proteinExistence type="predicted"/>
<dbReference type="PANTHER" id="PTHR36973">
    <property type="entry name" value="SLL1456 PROTEIN-RELATED"/>
    <property type="match status" value="1"/>
</dbReference>
<accession>A0ABY6DQ57</accession>
<dbReference type="GO" id="GO:0032259">
    <property type="term" value="P:methylation"/>
    <property type="evidence" value="ECO:0007669"/>
    <property type="project" value="UniProtKB-KW"/>
</dbReference>
<dbReference type="Pfam" id="PF05050">
    <property type="entry name" value="Methyltransf_21"/>
    <property type="match status" value="1"/>
</dbReference>
<evidence type="ECO:0000313" key="3">
    <source>
        <dbReference type="Proteomes" id="UP001061302"/>
    </source>
</evidence>
<dbReference type="PANTHER" id="PTHR36973:SF4">
    <property type="entry name" value="NODULATION PROTEIN"/>
    <property type="match status" value="1"/>
</dbReference>
<dbReference type="Proteomes" id="UP001061302">
    <property type="component" value="Chromosome"/>
</dbReference>
<sequence>MNHALQLLLLLTANHQAQRILSRLTRAMQYLQGIGAGSEAATSGEVAVLRCLPSHDEQSVCVFDVGANQGQFLELVMAELGDRHKEIHCFEPSSTAFTRLSRFAADKKRVFLNQCALHESGGHARLFSDRPGSGLASLSQRRLDHYAIEFVESETVQLMTLDDYCTSHKIEYIDLLKLDTEGHELSVLRGASKMLGQQAIARISFEFGGCNIDSRSYFQDFWYLLTSFGYQLFRITPSGHLEPLTRYSEELEQFRTTNYFAVITNSTRPDIGRQGQ</sequence>
<feature type="domain" description="Methyltransferase FkbM" evidence="1">
    <location>
        <begin position="64"/>
        <end position="232"/>
    </location>
</feature>
<dbReference type="SUPFAM" id="SSF53335">
    <property type="entry name" value="S-adenosyl-L-methionine-dependent methyltransferases"/>
    <property type="match status" value="1"/>
</dbReference>
<name>A0ABY6DQ57_9NEIS</name>
<protein>
    <submittedName>
        <fullName evidence="2">FkbM family methyltransferase</fullName>
    </submittedName>
</protein>
<organism evidence="2 3">
    <name type="scientific">Chitiniphilus purpureus</name>
    <dbReference type="NCBI Taxonomy" id="2981137"/>
    <lineage>
        <taxon>Bacteria</taxon>
        <taxon>Pseudomonadati</taxon>
        <taxon>Pseudomonadota</taxon>
        <taxon>Betaproteobacteria</taxon>
        <taxon>Neisseriales</taxon>
        <taxon>Chitinibacteraceae</taxon>
        <taxon>Chitiniphilus</taxon>
    </lineage>
</organism>
<gene>
    <name evidence="2" type="ORF">N8I74_00930</name>
</gene>
<dbReference type="InterPro" id="IPR006342">
    <property type="entry name" value="FkbM_mtfrase"/>
</dbReference>
<keyword evidence="2" id="KW-0808">Transferase</keyword>
<evidence type="ECO:0000259" key="1">
    <source>
        <dbReference type="Pfam" id="PF05050"/>
    </source>
</evidence>
<dbReference type="EMBL" id="CP106753">
    <property type="protein sequence ID" value="UXY15611.1"/>
    <property type="molecule type" value="Genomic_DNA"/>
</dbReference>
<evidence type="ECO:0000313" key="2">
    <source>
        <dbReference type="EMBL" id="UXY15611.1"/>
    </source>
</evidence>
<keyword evidence="2" id="KW-0489">Methyltransferase</keyword>
<keyword evidence="3" id="KW-1185">Reference proteome</keyword>
<dbReference type="RefSeq" id="WP_263125029.1">
    <property type="nucleotide sequence ID" value="NZ_CP106753.1"/>
</dbReference>
<reference evidence="2" key="1">
    <citation type="submission" date="2022-10" db="EMBL/GenBank/DDBJ databases">
        <title>Chitiniphilus purpureus sp. nov., a novel chitin-degrading bacterium isolated from crawfish pond sediment.</title>
        <authorList>
            <person name="Li K."/>
        </authorList>
    </citation>
    <scope>NUCLEOTIDE SEQUENCE</scope>
    <source>
        <strain evidence="2">CD1</strain>
    </source>
</reference>
<dbReference type="NCBIfam" id="TIGR01444">
    <property type="entry name" value="fkbM_fam"/>
    <property type="match status" value="1"/>
</dbReference>
<dbReference type="GO" id="GO:0008168">
    <property type="term" value="F:methyltransferase activity"/>
    <property type="evidence" value="ECO:0007669"/>
    <property type="project" value="UniProtKB-KW"/>
</dbReference>